<dbReference type="GO" id="GO:0004813">
    <property type="term" value="F:alanine-tRNA ligase activity"/>
    <property type="evidence" value="ECO:0007669"/>
    <property type="project" value="UniProtKB-EC"/>
</dbReference>
<organism evidence="2 3">
    <name type="scientific">Mycoplasmopsis edwardii</name>
    <dbReference type="NCBI Taxonomy" id="53558"/>
    <lineage>
        <taxon>Bacteria</taxon>
        <taxon>Bacillati</taxon>
        <taxon>Mycoplasmatota</taxon>
        <taxon>Mycoplasmoidales</taxon>
        <taxon>Metamycoplasmataceae</taxon>
        <taxon>Mycoplasmopsis</taxon>
    </lineage>
</organism>
<dbReference type="Gene3D" id="3.30.930.10">
    <property type="entry name" value="Bira Bifunctional Protein, Domain 2"/>
    <property type="match status" value="1"/>
</dbReference>
<gene>
    <name evidence="2" type="primary">alaS_2</name>
    <name evidence="2" type="ORF">NCTC10132_01198</name>
</gene>
<proteinExistence type="predicted"/>
<keyword evidence="3" id="KW-1185">Reference proteome</keyword>
<protein>
    <submittedName>
        <fullName evidence="2">Alanine--tRNA ligase</fullName>
        <ecNumber evidence="2">6.1.1.7</ecNumber>
    </submittedName>
</protein>
<dbReference type="GO" id="GO:0006419">
    <property type="term" value="P:alanyl-tRNA aminoacylation"/>
    <property type="evidence" value="ECO:0007669"/>
    <property type="project" value="InterPro"/>
</dbReference>
<feature type="non-terminal residue" evidence="2">
    <location>
        <position position="49"/>
    </location>
</feature>
<name>A0A3B0PMF5_9BACT</name>
<dbReference type="InterPro" id="IPR050058">
    <property type="entry name" value="Ala-tRNA_ligase"/>
</dbReference>
<dbReference type="Pfam" id="PF01411">
    <property type="entry name" value="tRNA-synt_2c"/>
    <property type="match status" value="1"/>
</dbReference>
<dbReference type="InterPro" id="IPR018164">
    <property type="entry name" value="Ala-tRNA-synth_IIc_N"/>
</dbReference>
<evidence type="ECO:0000313" key="3">
    <source>
        <dbReference type="Proteomes" id="UP000257559"/>
    </source>
</evidence>
<dbReference type="EMBL" id="LS991951">
    <property type="protein sequence ID" value="SYV97829.1"/>
    <property type="molecule type" value="Genomic_DNA"/>
</dbReference>
<dbReference type="InterPro" id="IPR045864">
    <property type="entry name" value="aa-tRNA-synth_II/BPL/LPL"/>
</dbReference>
<reference evidence="3" key="1">
    <citation type="submission" date="2018-06" db="EMBL/GenBank/DDBJ databases">
        <authorList>
            <consortium name="Pathogen Informatics"/>
        </authorList>
    </citation>
    <scope>NUCLEOTIDE SEQUENCE [LARGE SCALE GENOMIC DNA]</scope>
    <source>
        <strain evidence="3">NCTC10132</strain>
    </source>
</reference>
<keyword evidence="2" id="KW-0436">Ligase</keyword>
<sequence length="49" mass="5996">MLGNFSIGDYFKKESIEFAAEFLLKELKLEKDKLYFTYYFDDLETKNLW</sequence>
<feature type="domain" description="Alanyl-tRNA synthetase class IIc N-terminal" evidence="1">
    <location>
        <begin position="1"/>
        <end position="49"/>
    </location>
</feature>
<dbReference type="AlphaFoldDB" id="A0A3B0PMF5"/>
<dbReference type="Proteomes" id="UP000257559">
    <property type="component" value="Chromosome"/>
</dbReference>
<evidence type="ECO:0000259" key="1">
    <source>
        <dbReference type="Pfam" id="PF01411"/>
    </source>
</evidence>
<dbReference type="EC" id="6.1.1.7" evidence="2"/>
<dbReference type="PANTHER" id="PTHR11777:SF9">
    <property type="entry name" value="ALANINE--TRNA LIGASE, CYTOPLASMIC"/>
    <property type="match status" value="1"/>
</dbReference>
<dbReference type="KEGG" id="medw:NCTC10132_01198"/>
<dbReference type="SUPFAM" id="SSF55681">
    <property type="entry name" value="Class II aaRS and biotin synthetases"/>
    <property type="match status" value="1"/>
</dbReference>
<dbReference type="GO" id="GO:0005829">
    <property type="term" value="C:cytosol"/>
    <property type="evidence" value="ECO:0007669"/>
    <property type="project" value="TreeGrafter"/>
</dbReference>
<dbReference type="PANTHER" id="PTHR11777">
    <property type="entry name" value="ALANYL-TRNA SYNTHETASE"/>
    <property type="match status" value="1"/>
</dbReference>
<dbReference type="GO" id="GO:0045892">
    <property type="term" value="P:negative regulation of DNA-templated transcription"/>
    <property type="evidence" value="ECO:0007669"/>
    <property type="project" value="TreeGrafter"/>
</dbReference>
<accession>A0A3B0PMF5</accession>
<evidence type="ECO:0000313" key="2">
    <source>
        <dbReference type="EMBL" id="SYV97829.1"/>
    </source>
</evidence>
<dbReference type="GO" id="GO:0002161">
    <property type="term" value="F:aminoacyl-tRNA deacylase activity"/>
    <property type="evidence" value="ECO:0007669"/>
    <property type="project" value="TreeGrafter"/>
</dbReference>
<dbReference type="GO" id="GO:0005524">
    <property type="term" value="F:ATP binding"/>
    <property type="evidence" value="ECO:0007669"/>
    <property type="project" value="InterPro"/>
</dbReference>